<sequence length="75" mass="8873">NDNYDFVIIASTWRWIDGYLEGIKNSNSSKFKEFKSLVHHLKSKKIHVIFFNKEDPVNFDVFKENAKEVDHVITT</sequence>
<evidence type="ECO:0000313" key="1">
    <source>
        <dbReference type="EMBL" id="MBH9582194.1"/>
    </source>
</evidence>
<dbReference type="EMBL" id="JAEDAQ010000115">
    <property type="protein sequence ID" value="MBH9582194.1"/>
    <property type="molecule type" value="Genomic_DNA"/>
</dbReference>
<reference evidence="1 2" key="1">
    <citation type="submission" date="2020-12" db="EMBL/GenBank/DDBJ databases">
        <title>Genomic analysis of Staphylococcus felis from a cat with skin infection.</title>
        <authorList>
            <person name="Aslantas O."/>
            <person name="Keskin O."/>
            <person name="Buyukaltay K."/>
            <person name="Gullu Yucetepe A."/>
        </authorList>
    </citation>
    <scope>NUCLEOTIDE SEQUENCE [LARGE SCALE GENOMIC DNA]</scope>
    <source>
        <strain evidence="1 2">HARRANVET</strain>
    </source>
</reference>
<accession>A0ABS0QSG8</accession>
<protein>
    <submittedName>
        <fullName evidence="1">Uncharacterized protein</fullName>
    </submittedName>
</protein>
<gene>
    <name evidence="1" type="ORF">I9026_12655</name>
</gene>
<dbReference type="Proteomes" id="UP000597038">
    <property type="component" value="Unassembled WGS sequence"/>
</dbReference>
<name>A0ABS0QSG8_9STAP</name>
<feature type="non-terminal residue" evidence="1">
    <location>
        <position position="1"/>
    </location>
</feature>
<proteinExistence type="predicted"/>
<keyword evidence="2" id="KW-1185">Reference proteome</keyword>
<organism evidence="1 2">
    <name type="scientific">Staphylococcus felis</name>
    <dbReference type="NCBI Taxonomy" id="46127"/>
    <lineage>
        <taxon>Bacteria</taxon>
        <taxon>Bacillati</taxon>
        <taxon>Bacillota</taxon>
        <taxon>Bacilli</taxon>
        <taxon>Bacillales</taxon>
        <taxon>Staphylococcaceae</taxon>
        <taxon>Staphylococcus</taxon>
    </lineage>
</organism>
<evidence type="ECO:0000313" key="2">
    <source>
        <dbReference type="Proteomes" id="UP000597038"/>
    </source>
</evidence>
<comment type="caution">
    <text evidence="1">The sequence shown here is derived from an EMBL/GenBank/DDBJ whole genome shotgun (WGS) entry which is preliminary data.</text>
</comment>
<dbReference type="RefSeq" id="WP_198093077.1">
    <property type="nucleotide sequence ID" value="NZ_JAEDAQ010000115.1"/>
</dbReference>